<dbReference type="InterPro" id="IPR038955">
    <property type="entry name" value="PriA/CPL1_fungi"/>
</dbReference>
<feature type="chain" id="PRO_5043679816" description="Protein CPL1-like domain-containing protein" evidence="1">
    <location>
        <begin position="21"/>
        <end position="312"/>
    </location>
</feature>
<proteinExistence type="predicted"/>
<accession>A0AAX4JJ32</accession>
<evidence type="ECO:0000259" key="2">
    <source>
        <dbReference type="Pfam" id="PF21671"/>
    </source>
</evidence>
<feature type="signal peptide" evidence="1">
    <location>
        <begin position="1"/>
        <end position="20"/>
    </location>
</feature>
<evidence type="ECO:0000313" key="3">
    <source>
        <dbReference type="EMBL" id="WWC85457.1"/>
    </source>
</evidence>
<dbReference type="Pfam" id="PF21671">
    <property type="entry name" value="CPL1-like"/>
    <property type="match status" value="1"/>
</dbReference>
<sequence>MKTTIANALYLLLSASFALGAQPFLGCAQFYPEGDNLIAYDGIIDNCVEACYANGDDYAYIDRTRDDGNNCICGPIAIFPEYYQSQGAIGNTCTAGGYEGYATSSYFDFLNCAEAGGVVYFDATPTIQTESMVDCFSNCEQYTYAVATPNSGEGGGGQSNFNCFCGNDPGEFVYQPQVCDQNTAYVYNYVGGNGPNPSEGIARRNRIEKLRRKLNKKRNVNCPKGLTACSIPGINDSYECIDTQFELESCGGCVNGKFGEDNNNHNVSTGIDCTSLPGVALGASTCYQGKCDVYACKRGWVWVDNVCRKLIE</sequence>
<dbReference type="Proteomes" id="UP001355207">
    <property type="component" value="Chromosome 1"/>
</dbReference>
<organism evidence="3 4">
    <name type="scientific">Kwoniella dendrophila CBS 6074</name>
    <dbReference type="NCBI Taxonomy" id="1295534"/>
    <lineage>
        <taxon>Eukaryota</taxon>
        <taxon>Fungi</taxon>
        <taxon>Dikarya</taxon>
        <taxon>Basidiomycota</taxon>
        <taxon>Agaricomycotina</taxon>
        <taxon>Tremellomycetes</taxon>
        <taxon>Tremellales</taxon>
        <taxon>Cryptococcaceae</taxon>
        <taxon>Kwoniella</taxon>
    </lineage>
</organism>
<evidence type="ECO:0000256" key="1">
    <source>
        <dbReference type="SAM" id="SignalP"/>
    </source>
</evidence>
<feature type="domain" description="Protein CPL1-like" evidence="2">
    <location>
        <begin position="238"/>
        <end position="302"/>
    </location>
</feature>
<gene>
    <name evidence="3" type="ORF">L201_000320</name>
</gene>
<dbReference type="InterPro" id="IPR048661">
    <property type="entry name" value="CPL1-like"/>
</dbReference>
<keyword evidence="1" id="KW-0732">Signal</keyword>
<keyword evidence="4" id="KW-1185">Reference proteome</keyword>
<dbReference type="PANTHER" id="PTHR35192:SF2">
    <property type="entry name" value="APPLE DOMAIN-CONTAINING PROTEIN"/>
    <property type="match status" value="1"/>
</dbReference>
<reference evidence="3 4" key="1">
    <citation type="submission" date="2024-01" db="EMBL/GenBank/DDBJ databases">
        <title>Comparative genomics of Cryptococcus and Kwoniella reveals pathogenesis evolution and contrasting modes of karyotype evolution via chromosome fusion or intercentromeric recombination.</title>
        <authorList>
            <person name="Coelho M.A."/>
            <person name="David-Palma M."/>
            <person name="Shea T."/>
            <person name="Bowers K."/>
            <person name="McGinley-Smith S."/>
            <person name="Mohammad A.W."/>
            <person name="Gnirke A."/>
            <person name="Yurkov A.M."/>
            <person name="Nowrousian M."/>
            <person name="Sun S."/>
            <person name="Cuomo C.A."/>
            <person name="Heitman J."/>
        </authorList>
    </citation>
    <scope>NUCLEOTIDE SEQUENCE [LARGE SCALE GENOMIC DNA]</scope>
    <source>
        <strain evidence="3 4">CBS 6074</strain>
    </source>
</reference>
<dbReference type="GeneID" id="91090992"/>
<evidence type="ECO:0000313" key="4">
    <source>
        <dbReference type="Proteomes" id="UP001355207"/>
    </source>
</evidence>
<dbReference type="AlphaFoldDB" id="A0AAX4JJ32"/>
<dbReference type="PANTHER" id="PTHR35192">
    <property type="entry name" value="PROTEIN, PUTATIVE-RELATED"/>
    <property type="match status" value="1"/>
</dbReference>
<protein>
    <recommendedName>
        <fullName evidence="2">Protein CPL1-like domain-containing protein</fullName>
    </recommendedName>
</protein>
<dbReference type="EMBL" id="CP144098">
    <property type="protein sequence ID" value="WWC85457.1"/>
    <property type="molecule type" value="Genomic_DNA"/>
</dbReference>
<dbReference type="RefSeq" id="XP_066072220.1">
    <property type="nucleotide sequence ID" value="XM_066216123.1"/>
</dbReference>
<name>A0AAX4JJ32_9TREE</name>